<proteinExistence type="predicted"/>
<reference evidence="2 3" key="1">
    <citation type="journal article" date="2016" name="Nat. Commun.">
        <title>Thousands of microbial genomes shed light on interconnected biogeochemical processes in an aquifer system.</title>
        <authorList>
            <person name="Anantharaman K."/>
            <person name="Brown C.T."/>
            <person name="Hug L.A."/>
            <person name="Sharon I."/>
            <person name="Castelle C.J."/>
            <person name="Probst A.J."/>
            <person name="Thomas B.C."/>
            <person name="Singh A."/>
            <person name="Wilkins M.J."/>
            <person name="Karaoz U."/>
            <person name="Brodie E.L."/>
            <person name="Williams K.H."/>
            <person name="Hubbard S.S."/>
            <person name="Banfield J.F."/>
        </authorList>
    </citation>
    <scope>NUCLEOTIDE SEQUENCE [LARGE SCALE GENOMIC DNA]</scope>
</reference>
<sequence length="194" mass="21762">MINKNANYYIIIYFLLIFAAGAVFSGCGDKGQTVNVEPGVVEFQRTLNINDYINLSGDFCDANPVNSQTAYDLNFFYAGSSAEIGLRGGYYDSSGVKYYLKFSDLGAVKYDIVDTLPAISAYNSYYTDVKTNVAYLPETSSVTLLKMNHVYSIYKWTAYGGNYAKIIIDYIDSTNRNVTIRGAYQQRQGYNLLY</sequence>
<keyword evidence="1" id="KW-1133">Transmembrane helix</keyword>
<gene>
    <name evidence="2" type="ORF">A2008_11755</name>
</gene>
<name>A0A1F7WHR2_9BACT</name>
<dbReference type="Proteomes" id="UP000178735">
    <property type="component" value="Unassembled WGS sequence"/>
</dbReference>
<dbReference type="PROSITE" id="PS51257">
    <property type="entry name" value="PROKAR_LIPOPROTEIN"/>
    <property type="match status" value="1"/>
</dbReference>
<dbReference type="STRING" id="1817813.A2008_11755"/>
<accession>A0A1F7WHR2</accession>
<evidence type="ECO:0000313" key="3">
    <source>
        <dbReference type="Proteomes" id="UP000178735"/>
    </source>
</evidence>
<feature type="transmembrane region" description="Helical" evidence="1">
    <location>
        <begin position="6"/>
        <end position="24"/>
    </location>
</feature>
<evidence type="ECO:0000256" key="1">
    <source>
        <dbReference type="SAM" id="Phobius"/>
    </source>
</evidence>
<dbReference type="EMBL" id="MGFH01000220">
    <property type="protein sequence ID" value="OGM01929.1"/>
    <property type="molecule type" value="Genomic_DNA"/>
</dbReference>
<evidence type="ECO:0000313" key="2">
    <source>
        <dbReference type="EMBL" id="OGM01929.1"/>
    </source>
</evidence>
<comment type="caution">
    <text evidence="2">The sequence shown here is derived from an EMBL/GenBank/DDBJ whole genome shotgun (WGS) entry which is preliminary data.</text>
</comment>
<dbReference type="AlphaFoldDB" id="A0A1F7WHR2"/>
<protein>
    <submittedName>
        <fullName evidence="2">Uncharacterized protein</fullName>
    </submittedName>
</protein>
<organism evidence="2 3">
    <name type="scientific">Candidatus Wallbacteria bacterium GWC2_49_35</name>
    <dbReference type="NCBI Taxonomy" id="1817813"/>
    <lineage>
        <taxon>Bacteria</taxon>
        <taxon>Candidatus Walliibacteriota</taxon>
    </lineage>
</organism>
<keyword evidence="1" id="KW-0472">Membrane</keyword>
<keyword evidence="1" id="KW-0812">Transmembrane</keyword>